<dbReference type="Proteomes" id="UP001469553">
    <property type="component" value="Unassembled WGS sequence"/>
</dbReference>
<accession>A0ABV0XUX0</accession>
<dbReference type="Pfam" id="PF07686">
    <property type="entry name" value="V-set"/>
    <property type="match status" value="2"/>
</dbReference>
<dbReference type="InterPro" id="IPR013783">
    <property type="entry name" value="Ig-like_fold"/>
</dbReference>
<keyword evidence="3 4" id="KW-0472">Membrane</keyword>
<keyword evidence="2 4" id="KW-0812">Transmembrane</keyword>
<feature type="domain" description="Immunoglobulin" evidence="6">
    <location>
        <begin position="127"/>
        <end position="227"/>
    </location>
</feature>
<reference evidence="7 8" key="1">
    <citation type="submission" date="2021-06" db="EMBL/GenBank/DDBJ databases">
        <authorList>
            <person name="Palmer J.M."/>
        </authorList>
    </citation>
    <scope>NUCLEOTIDE SEQUENCE [LARGE SCALE GENOMIC DNA]</scope>
    <source>
        <strain evidence="7 8">AS_MEX2019</strain>
        <tissue evidence="7">Muscle</tissue>
    </source>
</reference>
<dbReference type="PANTHER" id="PTHR11860:SF118">
    <property type="entry name" value="CMRF35-LIKE MOLECULE 3-RELATED"/>
    <property type="match status" value="1"/>
</dbReference>
<feature type="domain" description="Immunoglobulin" evidence="6">
    <location>
        <begin position="23"/>
        <end position="119"/>
    </location>
</feature>
<dbReference type="InterPro" id="IPR050671">
    <property type="entry name" value="CD300_family_receptors"/>
</dbReference>
<protein>
    <recommendedName>
        <fullName evidence="6">Immunoglobulin domain-containing protein</fullName>
    </recommendedName>
</protein>
<evidence type="ECO:0000256" key="2">
    <source>
        <dbReference type="ARBA" id="ARBA00022692"/>
    </source>
</evidence>
<dbReference type="Gene3D" id="2.60.40.10">
    <property type="entry name" value="Immunoglobulins"/>
    <property type="match status" value="3"/>
</dbReference>
<dbReference type="SUPFAM" id="SSF48726">
    <property type="entry name" value="Immunoglobulin"/>
    <property type="match status" value="3"/>
</dbReference>
<evidence type="ECO:0000256" key="4">
    <source>
        <dbReference type="SAM" id="Phobius"/>
    </source>
</evidence>
<gene>
    <name evidence="7" type="ORF">AMECASPLE_029984</name>
</gene>
<dbReference type="InterPro" id="IPR013106">
    <property type="entry name" value="Ig_V-set"/>
</dbReference>
<keyword evidence="8" id="KW-1185">Reference proteome</keyword>
<comment type="caution">
    <text evidence="7">The sequence shown here is derived from an EMBL/GenBank/DDBJ whole genome shotgun (WGS) entry which is preliminary data.</text>
</comment>
<keyword evidence="5" id="KW-0732">Signal</keyword>
<dbReference type="PANTHER" id="PTHR11860">
    <property type="entry name" value="POLYMERIC-IMMUNOGLOBULIN RECEPTOR"/>
    <property type="match status" value="1"/>
</dbReference>
<organism evidence="7 8">
    <name type="scientific">Ameca splendens</name>
    <dbReference type="NCBI Taxonomy" id="208324"/>
    <lineage>
        <taxon>Eukaryota</taxon>
        <taxon>Metazoa</taxon>
        <taxon>Chordata</taxon>
        <taxon>Craniata</taxon>
        <taxon>Vertebrata</taxon>
        <taxon>Euteleostomi</taxon>
        <taxon>Actinopterygii</taxon>
        <taxon>Neopterygii</taxon>
        <taxon>Teleostei</taxon>
        <taxon>Neoteleostei</taxon>
        <taxon>Acanthomorphata</taxon>
        <taxon>Ovalentaria</taxon>
        <taxon>Atherinomorphae</taxon>
        <taxon>Cyprinodontiformes</taxon>
        <taxon>Goodeidae</taxon>
        <taxon>Ameca</taxon>
    </lineage>
</organism>
<feature type="transmembrane region" description="Helical" evidence="4">
    <location>
        <begin position="352"/>
        <end position="374"/>
    </location>
</feature>
<evidence type="ECO:0000256" key="5">
    <source>
        <dbReference type="SAM" id="SignalP"/>
    </source>
</evidence>
<evidence type="ECO:0000259" key="6">
    <source>
        <dbReference type="SMART" id="SM00409"/>
    </source>
</evidence>
<comment type="subcellular location">
    <subcellularLocation>
        <location evidence="1">Membrane</location>
    </subcellularLocation>
</comment>
<dbReference type="InterPro" id="IPR003599">
    <property type="entry name" value="Ig_sub"/>
</dbReference>
<proteinExistence type="predicted"/>
<evidence type="ECO:0000313" key="8">
    <source>
        <dbReference type="Proteomes" id="UP001469553"/>
    </source>
</evidence>
<evidence type="ECO:0000313" key="7">
    <source>
        <dbReference type="EMBL" id="MEQ2285261.1"/>
    </source>
</evidence>
<feature type="signal peptide" evidence="5">
    <location>
        <begin position="1"/>
        <end position="19"/>
    </location>
</feature>
<keyword evidence="4" id="KW-1133">Transmembrane helix</keyword>
<feature type="chain" id="PRO_5045138630" description="Immunoglobulin domain-containing protein" evidence="5">
    <location>
        <begin position="20"/>
        <end position="442"/>
    </location>
</feature>
<sequence>MWICQHVLFIIFTLNCVSGAASLIHVFGYEGKEVKISCPYIKGYESYEKYLCKNGCGYSDILITTLQRNTSKYLIYDDTKKTIITVTISDLRSHDAGKYWCGVSRLGKDLYTEVQLEVKKDRCCDTVSKIQSIEKGSVSISCPYDFEYVNNLKYICRGNRPSTCLQQAVITSDTKQNGQFRLTDDRKSSIFTVTISSLTLRDSGSYLCGVQRKVGLDVFSAVELEVKELELFHISGIVGHPVTLQCPNPPEQRDKKMFLCKGDQHNNCTDIMENQRKFMLHNVSSSCFSVTITDLEAADAGTYYCGSDSQLSYIKIQLTVVSTDQSSTVSPIITDEQITSLTTSPHLTDVTLFYILPAVLALLLILVFLLWMVLKYKSRSKKVDGVGLNVLNSDVGMISNDIYELQENAVYMNTSSPPNMSNHDDIYTNILYRKDLSQLGNM</sequence>
<evidence type="ECO:0000256" key="3">
    <source>
        <dbReference type="ARBA" id="ARBA00023136"/>
    </source>
</evidence>
<dbReference type="EMBL" id="JAHRIP010012913">
    <property type="protein sequence ID" value="MEQ2285261.1"/>
    <property type="molecule type" value="Genomic_DNA"/>
</dbReference>
<dbReference type="SMART" id="SM00409">
    <property type="entry name" value="IG"/>
    <property type="match status" value="3"/>
</dbReference>
<dbReference type="InterPro" id="IPR036179">
    <property type="entry name" value="Ig-like_dom_sf"/>
</dbReference>
<feature type="domain" description="Immunoglobulin" evidence="6">
    <location>
        <begin position="231"/>
        <end position="321"/>
    </location>
</feature>
<evidence type="ECO:0000256" key="1">
    <source>
        <dbReference type="ARBA" id="ARBA00004370"/>
    </source>
</evidence>
<name>A0ABV0XUX0_9TELE</name>